<feature type="domain" description="Methionyl/Valyl/Leucyl/Isoleucyl-tRNA synthetase anticodon-binding" evidence="10">
    <location>
        <begin position="339"/>
        <end position="487"/>
    </location>
</feature>
<reference evidence="12" key="1">
    <citation type="submission" date="2016-06" db="UniProtKB">
        <authorList>
            <consortium name="WormBaseParasite"/>
        </authorList>
    </citation>
    <scope>IDENTIFICATION</scope>
</reference>
<evidence type="ECO:0000256" key="5">
    <source>
        <dbReference type="ARBA" id="ARBA00022917"/>
    </source>
</evidence>
<dbReference type="Pfam" id="PF08264">
    <property type="entry name" value="Anticodon_1"/>
    <property type="match status" value="1"/>
</dbReference>
<dbReference type="WBParaSite" id="TCNE_0001777701-mRNA-1">
    <property type="protein sequence ID" value="TCNE_0001777701-mRNA-1"/>
    <property type="gene ID" value="TCNE_0001777701"/>
</dbReference>
<evidence type="ECO:0000256" key="3">
    <source>
        <dbReference type="ARBA" id="ARBA00022741"/>
    </source>
</evidence>
<organism evidence="11 12">
    <name type="scientific">Toxocara canis</name>
    <name type="common">Canine roundworm</name>
    <dbReference type="NCBI Taxonomy" id="6265"/>
    <lineage>
        <taxon>Eukaryota</taxon>
        <taxon>Metazoa</taxon>
        <taxon>Ecdysozoa</taxon>
        <taxon>Nematoda</taxon>
        <taxon>Chromadorea</taxon>
        <taxon>Rhabditida</taxon>
        <taxon>Spirurina</taxon>
        <taxon>Ascaridomorpha</taxon>
        <taxon>Ascaridoidea</taxon>
        <taxon>Toxocaridae</taxon>
        <taxon>Toxocara</taxon>
    </lineage>
</organism>
<keyword evidence="2" id="KW-0436">Ligase</keyword>
<dbReference type="Gene3D" id="1.10.730.10">
    <property type="entry name" value="Isoleucyl-tRNA Synthetase, Domain 1"/>
    <property type="match status" value="1"/>
</dbReference>
<dbReference type="GO" id="GO:0005524">
    <property type="term" value="F:ATP binding"/>
    <property type="evidence" value="ECO:0007669"/>
    <property type="project" value="UniProtKB-KW"/>
</dbReference>
<dbReference type="SUPFAM" id="SSF47323">
    <property type="entry name" value="Anticodon-binding domain of a subclass of class I aminoacyl-tRNA synthetases"/>
    <property type="match status" value="1"/>
</dbReference>
<evidence type="ECO:0000256" key="6">
    <source>
        <dbReference type="ARBA" id="ARBA00023146"/>
    </source>
</evidence>
<evidence type="ECO:0000256" key="2">
    <source>
        <dbReference type="ARBA" id="ARBA00022598"/>
    </source>
</evidence>
<dbReference type="GO" id="GO:0005829">
    <property type="term" value="C:cytosol"/>
    <property type="evidence" value="ECO:0007669"/>
    <property type="project" value="TreeGrafter"/>
</dbReference>
<evidence type="ECO:0000256" key="8">
    <source>
        <dbReference type="SAM" id="Coils"/>
    </source>
</evidence>
<dbReference type="SUPFAM" id="SSF52374">
    <property type="entry name" value="Nucleotidylyl transferase"/>
    <property type="match status" value="1"/>
</dbReference>
<dbReference type="GO" id="GO:0004832">
    <property type="term" value="F:valine-tRNA ligase activity"/>
    <property type="evidence" value="ECO:0007669"/>
    <property type="project" value="UniProtKB-EC"/>
</dbReference>
<evidence type="ECO:0000256" key="1">
    <source>
        <dbReference type="ARBA" id="ARBA00013169"/>
    </source>
</evidence>
<evidence type="ECO:0000313" key="12">
    <source>
        <dbReference type="WBParaSite" id="TCNE_0001777701-mRNA-1"/>
    </source>
</evidence>
<name>A0A183VAK6_TOXCA</name>
<feature type="domain" description="Aminoacyl-tRNA synthetase class Ia" evidence="9">
    <location>
        <begin position="32"/>
        <end position="288"/>
    </location>
</feature>
<sequence length="632" mass="71535">LKVINRLREIGAYGGESPYSDGQIPVCSRTGDIVEPMMREQWFLRCDEINDHILDALRSGKLSITPNFLRTKLEDWLSNKEPWCLSRQLVWGHRIPAYRLANDGLVIYPIPNDFREWITATSELDAQRILGLGSRKDVEILQDDDVLDTWFSSSLVPLVIQGWPQRRVEAVPLSLMETGHDIIGFWVARMLTVCQRLTGYLPFSHVLLHGLVRDSTGRKMSKSLGNVIDPNDVIDGISIDAMIDRLNESALSESEKKLASADLRMMYPSGIRECGPDALRFALLRHDLTALDVSINISETAVEGLRFCNKLWNLCSYAKGLWSKAKSAPETRMSVHPADRWIRSCLGGALRSVRMHIDDGSVHLAFSALHKFILAELCDVYLETTKKALWSGDEKRINEIALVLHEVIERSLVVLSVFMPFVSEHLFDDIKTNRQLSIYDHLLSENELSNAMDSELEIAMSIGLAVVSTIRSLRHEFELPTKLPLNISVCSDGPSLSDVESVICDLGNISINSYNRFGSLLENTSLPVPVPGHPVILGVQLDVRFSSFILNRICFNHILLIYFKGEYSELLHKRITSQLEKAEQRKMQFEAKAHKYEKLCDYEGIKQSLLEKNRRKAAQVGRTLTYDQCITN</sequence>
<keyword evidence="6" id="KW-0030">Aminoacyl-tRNA synthetase</keyword>
<keyword evidence="5" id="KW-0648">Protein biosynthesis</keyword>
<evidence type="ECO:0000256" key="7">
    <source>
        <dbReference type="ARBA" id="ARBA00029936"/>
    </source>
</evidence>
<dbReference type="InterPro" id="IPR033705">
    <property type="entry name" value="Anticodon_Ia_Val"/>
</dbReference>
<proteinExistence type="predicted"/>
<keyword evidence="3" id="KW-0547">Nucleotide-binding</keyword>
<dbReference type="InterPro" id="IPR013155">
    <property type="entry name" value="M/V/L/I-tRNA-synth_anticd-bd"/>
</dbReference>
<dbReference type="Gene3D" id="3.40.50.620">
    <property type="entry name" value="HUPs"/>
    <property type="match status" value="1"/>
</dbReference>
<dbReference type="InterPro" id="IPR002300">
    <property type="entry name" value="aa-tRNA-synth_Ia"/>
</dbReference>
<dbReference type="PANTHER" id="PTHR11946:SF111">
    <property type="entry name" value="VALINE--TRNA LIGASE"/>
    <property type="match status" value="1"/>
</dbReference>
<dbReference type="Pfam" id="PF00133">
    <property type="entry name" value="tRNA-synt_1"/>
    <property type="match status" value="1"/>
</dbReference>
<evidence type="ECO:0000256" key="4">
    <source>
        <dbReference type="ARBA" id="ARBA00022840"/>
    </source>
</evidence>
<keyword evidence="4" id="KW-0067">ATP-binding</keyword>
<keyword evidence="8" id="KW-0175">Coiled coil</keyword>
<dbReference type="AlphaFoldDB" id="A0A183VAK6"/>
<dbReference type="InterPro" id="IPR002303">
    <property type="entry name" value="Valyl-tRNA_ligase"/>
</dbReference>
<dbReference type="InterPro" id="IPR009080">
    <property type="entry name" value="tRNAsynth_Ia_anticodon-bd"/>
</dbReference>
<dbReference type="PANTHER" id="PTHR11946">
    <property type="entry name" value="VALYL-TRNA SYNTHETASES"/>
    <property type="match status" value="1"/>
</dbReference>
<protein>
    <recommendedName>
        <fullName evidence="1">valine--tRNA ligase</fullName>
        <ecNumber evidence="1">6.1.1.9</ecNumber>
    </recommendedName>
    <alternativeName>
        <fullName evidence="7">Valyl-tRNA synthetase</fullName>
    </alternativeName>
</protein>
<dbReference type="CDD" id="cd07962">
    <property type="entry name" value="Anticodon_Ia_Val"/>
    <property type="match status" value="1"/>
</dbReference>
<dbReference type="PRINTS" id="PR00986">
    <property type="entry name" value="TRNASYNTHVAL"/>
</dbReference>
<accession>A0A183VAK6</accession>
<dbReference type="GO" id="GO:0006438">
    <property type="term" value="P:valyl-tRNA aminoacylation"/>
    <property type="evidence" value="ECO:0007669"/>
    <property type="project" value="InterPro"/>
</dbReference>
<dbReference type="EC" id="6.1.1.9" evidence="1"/>
<dbReference type="InterPro" id="IPR014729">
    <property type="entry name" value="Rossmann-like_a/b/a_fold"/>
</dbReference>
<keyword evidence="11" id="KW-1185">Reference proteome</keyword>
<feature type="coiled-coil region" evidence="8">
    <location>
        <begin position="572"/>
        <end position="599"/>
    </location>
</feature>
<evidence type="ECO:0000259" key="10">
    <source>
        <dbReference type="Pfam" id="PF08264"/>
    </source>
</evidence>
<dbReference type="Proteomes" id="UP000050794">
    <property type="component" value="Unassembled WGS sequence"/>
</dbReference>
<evidence type="ECO:0000313" key="11">
    <source>
        <dbReference type="Proteomes" id="UP000050794"/>
    </source>
</evidence>
<evidence type="ECO:0000259" key="9">
    <source>
        <dbReference type="Pfam" id="PF00133"/>
    </source>
</evidence>